<feature type="compositionally biased region" description="Polar residues" evidence="1">
    <location>
        <begin position="34"/>
        <end position="46"/>
    </location>
</feature>
<evidence type="ECO:0000313" key="2">
    <source>
        <dbReference type="EMBL" id="WVZ67685.1"/>
    </source>
</evidence>
<dbReference type="AlphaFoldDB" id="A0AAQ3T7Q8"/>
<accession>A0AAQ3T7Q8</accession>
<evidence type="ECO:0000256" key="1">
    <source>
        <dbReference type="SAM" id="MobiDB-lite"/>
    </source>
</evidence>
<evidence type="ECO:0000313" key="3">
    <source>
        <dbReference type="Proteomes" id="UP001341281"/>
    </source>
</evidence>
<name>A0AAQ3T7Q8_PASNO</name>
<organism evidence="2 3">
    <name type="scientific">Paspalum notatum var. saurae</name>
    <dbReference type="NCBI Taxonomy" id="547442"/>
    <lineage>
        <taxon>Eukaryota</taxon>
        <taxon>Viridiplantae</taxon>
        <taxon>Streptophyta</taxon>
        <taxon>Embryophyta</taxon>
        <taxon>Tracheophyta</taxon>
        <taxon>Spermatophyta</taxon>
        <taxon>Magnoliopsida</taxon>
        <taxon>Liliopsida</taxon>
        <taxon>Poales</taxon>
        <taxon>Poaceae</taxon>
        <taxon>PACMAD clade</taxon>
        <taxon>Panicoideae</taxon>
        <taxon>Andropogonodae</taxon>
        <taxon>Paspaleae</taxon>
        <taxon>Paspalinae</taxon>
        <taxon>Paspalum</taxon>
    </lineage>
</organism>
<dbReference type="EMBL" id="CP144748">
    <property type="protein sequence ID" value="WVZ67685.1"/>
    <property type="molecule type" value="Genomic_DNA"/>
</dbReference>
<protein>
    <submittedName>
        <fullName evidence="2">Uncharacterized protein</fullName>
    </submittedName>
</protein>
<keyword evidence="3" id="KW-1185">Reference proteome</keyword>
<dbReference type="Proteomes" id="UP001341281">
    <property type="component" value="Chromosome 04"/>
</dbReference>
<proteinExistence type="predicted"/>
<gene>
    <name evidence="2" type="ORF">U9M48_016732</name>
</gene>
<feature type="region of interest" description="Disordered" evidence="1">
    <location>
        <begin position="28"/>
        <end position="61"/>
    </location>
</feature>
<reference evidence="2 3" key="1">
    <citation type="submission" date="2024-02" db="EMBL/GenBank/DDBJ databases">
        <title>High-quality chromosome-scale genome assembly of Pensacola bahiagrass (Paspalum notatum Flugge var. saurae).</title>
        <authorList>
            <person name="Vega J.M."/>
            <person name="Podio M."/>
            <person name="Orjuela J."/>
            <person name="Siena L.A."/>
            <person name="Pessino S.C."/>
            <person name="Combes M.C."/>
            <person name="Mariac C."/>
            <person name="Albertini E."/>
            <person name="Pupilli F."/>
            <person name="Ortiz J.P.A."/>
            <person name="Leblanc O."/>
        </authorList>
    </citation>
    <scope>NUCLEOTIDE SEQUENCE [LARGE SCALE GENOMIC DNA]</scope>
    <source>
        <strain evidence="2">R1</strain>
        <tissue evidence="2">Leaf</tissue>
    </source>
</reference>
<sequence length="61" mass="6945">MATPLPPRNRKPPNVIDMQDDVQTPHQAIDDDFTNSTPTTNEILTKSRNRNNQEHANLFST</sequence>
<feature type="region of interest" description="Disordered" evidence="1">
    <location>
        <begin position="1"/>
        <end position="20"/>
    </location>
</feature>